<keyword evidence="1" id="KW-0812">Transmembrane</keyword>
<protein>
    <recommendedName>
        <fullName evidence="4">Membrane protein YkvI</fullName>
    </recommendedName>
</protein>
<keyword evidence="1" id="KW-1133">Transmembrane helix</keyword>
<dbReference type="RefSeq" id="WP_019957700.1">
    <property type="nucleotide sequence ID" value="NZ_CP091512.1"/>
</dbReference>
<evidence type="ECO:0000256" key="1">
    <source>
        <dbReference type="SAM" id="Phobius"/>
    </source>
</evidence>
<reference evidence="2" key="1">
    <citation type="submission" date="2021-12" db="EMBL/GenBank/DDBJ databases">
        <authorList>
            <person name="Veyrier F.J."/>
        </authorList>
    </citation>
    <scope>NUCLEOTIDE SEQUENCE</scope>
    <source>
        <strain evidence="2">SAG 1488-6</strain>
    </source>
</reference>
<dbReference type="PANTHER" id="PTHR37814">
    <property type="entry name" value="CONSERVED MEMBRANE PROTEIN"/>
    <property type="match status" value="1"/>
</dbReference>
<feature type="transmembrane region" description="Helical" evidence="1">
    <location>
        <begin position="303"/>
        <end position="325"/>
    </location>
</feature>
<dbReference type="InterPro" id="IPR038728">
    <property type="entry name" value="YkvI-like"/>
</dbReference>
<sequence length="371" mass="40615">MSHSISTKRVLTYAGAYIAFLIGSGFATGQEIVQYFSAYSWQGVLGTVMVFVLFLYVGYEFVKIGHEKKVPNTGAIYTHIRGPTIGRFYDYFAVLVIYMSFIVMLGGAGATVQQQYGIEPWIGSCVMAVMAIFTVVVGLDNMLKILGKIGPLIVILTITLGIWGTLRNPEGLMRIDEILPTMNLMTASTNWFFSAASYVGFCMLWLAGFMSVMGNSASNLREVSIGAALGASSFSLALILITLGLMANIELVGHSMIPSLMLASDIHPFFGSVFAIVVLAGVYTTAVPLLWQSASRFTSGKPKMFQILTLILTLIAIFVSLKVPFNTLVNVIYVINGYIGVILLFFMFYGTFKRIRVIVKSGVWHSGRFLC</sequence>
<feature type="transmembrane region" description="Helical" evidence="1">
    <location>
        <begin position="191"/>
        <end position="213"/>
    </location>
</feature>
<dbReference type="PANTHER" id="PTHR37814:SF1">
    <property type="entry name" value="MEMBRANE PROTEIN"/>
    <property type="match status" value="1"/>
</dbReference>
<feature type="transmembrane region" description="Helical" evidence="1">
    <location>
        <begin position="269"/>
        <end position="291"/>
    </location>
</feature>
<feature type="transmembrane region" description="Helical" evidence="1">
    <location>
        <begin position="225"/>
        <end position="249"/>
    </location>
</feature>
<name>A0ABY4EDL2_VITST</name>
<evidence type="ECO:0000313" key="2">
    <source>
        <dbReference type="EMBL" id="UOO93500.1"/>
    </source>
</evidence>
<feature type="transmembrane region" description="Helical" evidence="1">
    <location>
        <begin position="331"/>
        <end position="352"/>
    </location>
</feature>
<evidence type="ECO:0008006" key="4">
    <source>
        <dbReference type="Google" id="ProtNLM"/>
    </source>
</evidence>
<feature type="transmembrane region" description="Helical" evidence="1">
    <location>
        <begin position="146"/>
        <end position="166"/>
    </location>
</feature>
<evidence type="ECO:0000313" key="3">
    <source>
        <dbReference type="Proteomes" id="UP000832034"/>
    </source>
</evidence>
<dbReference type="EMBL" id="CP091512">
    <property type="protein sequence ID" value="UOO93500.1"/>
    <property type="molecule type" value="Genomic_DNA"/>
</dbReference>
<feature type="transmembrane region" description="Helical" evidence="1">
    <location>
        <begin position="39"/>
        <end position="59"/>
    </location>
</feature>
<keyword evidence="1" id="KW-0472">Membrane</keyword>
<gene>
    <name evidence="2" type="ORF">LVJ81_05605</name>
</gene>
<reference evidence="2" key="2">
    <citation type="journal article" date="2022" name="Res Sq">
        <title>Evolution of multicellular longitudinally dividing oral cavity symbionts (Neisseriaceae).</title>
        <authorList>
            <person name="Nyongesa S."/>
            <person name="Weber P."/>
            <person name="Bernet E."/>
            <person name="Pullido F."/>
            <person name="Nieckarz M."/>
            <person name="Delaby M."/>
            <person name="Nieves C."/>
            <person name="Viehboeck T."/>
            <person name="Krause N."/>
            <person name="Rivera-Millot A."/>
            <person name="Nakamura A."/>
            <person name="Vischer N."/>
            <person name="VanNieuwenhze M."/>
            <person name="Brun Y."/>
            <person name="Cava F."/>
            <person name="Bulgheresi S."/>
            <person name="Veyrier F."/>
        </authorList>
    </citation>
    <scope>NUCLEOTIDE SEQUENCE</scope>
    <source>
        <strain evidence="2">SAG 1488-6</strain>
    </source>
</reference>
<keyword evidence="3" id="KW-1185">Reference proteome</keyword>
<feature type="transmembrane region" description="Helical" evidence="1">
    <location>
        <begin position="121"/>
        <end position="139"/>
    </location>
</feature>
<feature type="transmembrane region" description="Helical" evidence="1">
    <location>
        <begin position="88"/>
        <end position="109"/>
    </location>
</feature>
<accession>A0ABY4EDL2</accession>
<organism evidence="2 3">
    <name type="scientific">Vitreoscilla stercoraria</name>
    <dbReference type="NCBI Taxonomy" id="61"/>
    <lineage>
        <taxon>Bacteria</taxon>
        <taxon>Pseudomonadati</taxon>
        <taxon>Pseudomonadota</taxon>
        <taxon>Betaproteobacteria</taxon>
        <taxon>Neisseriales</taxon>
        <taxon>Neisseriaceae</taxon>
        <taxon>Vitreoscilla</taxon>
    </lineage>
</organism>
<dbReference type="Proteomes" id="UP000832034">
    <property type="component" value="Chromosome"/>
</dbReference>
<proteinExistence type="predicted"/>